<sequence length="849" mass="88825">MSLKNSTMRKVSVRTVAAHKLRIALTVLAVVLGTAFIAGALMFTNTLSQSYDNMVSTEYDGVDVVVTAEEGQRGISTTTRNVIAEDPKVAGVNVRSSTPVVLGNGDGESLNFSGTTRLLPWYTDQDTVNEPEPLVEGSNPSGANEVVINEKAAETLEVSVGDTLTMVDPQGRTEVTIAGIYEMTIDSPTVASLRMDESSYLSNFTEGGYVSAIVVKAAEGVSADELMDHITSVYTDVEATRGSDLADEKSSSIKSTLSFINYFLMAFGLMALLVGTFLIANTFSMIVAQRTKEFALLRALGASRRQITRSVVLEAAIIGAVGSVVGVVVGVLLVMGIKALLAAGSMALPDGGLGLSLGAVLIPIAVGIVVTVLSAWLPAKRAGRVRPVEAMRATDSASSRSLRKRTIVGATVVGVGIVLTLMGAFSDFSTGVRVLMVGLGSLGVIVGYFLAGPAIALVTVPWIGRAVGKPFGMVGKLAATNSERNPRRSATTAFALTIGVALVTSIGMFGATAKSAIEDNFSESMQADFRLMGPTTRNFPLPAEALDDAAKTDGAGSLVETYLAPVKVNGAWGVPFAGYTLSMYGKLNESTGEIAVEGNLDLSGEGFLASETQADTMGWSVGDQVEVSAGDGSKTTKAQLMGIYPDNNVFGSVLVAKHTAELLVPPSQMVLESVDVIGDGFVSHEELRANLEESMKKYLVVQVMDAEDLAGEIQKTVDQVLNILYALLALAVVIAVLGIVNTLTLNVIERRKEIGMLRAVGVHRGQVRRMIVVEAVQVAVFGAVAGMLIGLGLGWSFLNILETEGLGGTQVPAIQLLIMVFGSAAVGVLAALLPARHAAKTPPLEAIAD</sequence>
<feature type="domain" description="ABC3 transporter permease C-terminal" evidence="8">
    <location>
        <begin position="726"/>
        <end position="843"/>
    </location>
</feature>
<dbReference type="GO" id="GO:0022857">
    <property type="term" value="F:transmembrane transporter activity"/>
    <property type="evidence" value="ECO:0007669"/>
    <property type="project" value="TreeGrafter"/>
</dbReference>
<evidence type="ECO:0000259" key="9">
    <source>
        <dbReference type="Pfam" id="PF12704"/>
    </source>
</evidence>
<proteinExistence type="inferred from homology"/>
<comment type="similarity">
    <text evidence="6">Belongs to the ABC-4 integral membrane protein family.</text>
</comment>
<evidence type="ECO:0000256" key="4">
    <source>
        <dbReference type="ARBA" id="ARBA00022989"/>
    </source>
</evidence>
<feature type="transmembrane region" description="Helical" evidence="7">
    <location>
        <begin position="259"/>
        <end position="280"/>
    </location>
</feature>
<evidence type="ECO:0000256" key="3">
    <source>
        <dbReference type="ARBA" id="ARBA00022692"/>
    </source>
</evidence>
<keyword evidence="3 7" id="KW-0812">Transmembrane</keyword>
<accession>A0A0Q0YEQ2</accession>
<dbReference type="EMBL" id="LKEV01000007">
    <property type="protein sequence ID" value="KQB84871.1"/>
    <property type="molecule type" value="Genomic_DNA"/>
</dbReference>
<gene>
    <name evidence="10" type="primary">ytrF</name>
    <name evidence="10" type="ORF">Clow_02134</name>
</gene>
<feature type="transmembrane region" description="Helical" evidence="7">
    <location>
        <begin position="406"/>
        <end position="425"/>
    </location>
</feature>
<dbReference type="STRING" id="1544413.Clow_02134"/>
<dbReference type="InterPro" id="IPR050250">
    <property type="entry name" value="Macrolide_Exporter_MacB"/>
</dbReference>
<dbReference type="Pfam" id="PF12704">
    <property type="entry name" value="MacB_PCD"/>
    <property type="match status" value="2"/>
</dbReference>
<dbReference type="PATRIC" id="fig|1544413.3.peg.2136"/>
<evidence type="ECO:0000313" key="10">
    <source>
        <dbReference type="EMBL" id="KQB84871.1"/>
    </source>
</evidence>
<feature type="transmembrane region" description="Helical" evidence="7">
    <location>
        <begin position="489"/>
        <end position="511"/>
    </location>
</feature>
<keyword evidence="11" id="KW-1185">Reference proteome</keyword>
<feature type="transmembrane region" description="Helical" evidence="7">
    <location>
        <begin position="813"/>
        <end position="833"/>
    </location>
</feature>
<dbReference type="InterPro" id="IPR003838">
    <property type="entry name" value="ABC3_permease_C"/>
</dbReference>
<comment type="caution">
    <text evidence="10">The sequence shown here is derived from an EMBL/GenBank/DDBJ whole genome shotgun (WGS) entry which is preliminary data.</text>
</comment>
<reference evidence="10 11" key="1">
    <citation type="submission" date="2015-10" db="EMBL/GenBank/DDBJ databases">
        <title>Corynebacteirum lowii and Corynebacterium oculi species nova, derived from human clinical disease and and emended description of Corynebacterium mastiditis.</title>
        <authorList>
            <person name="Bernard K."/>
            <person name="Pacheco A.L."/>
            <person name="Mcdougall C."/>
            <person name="Burtx T."/>
            <person name="Weibe D."/>
            <person name="Tyler S."/>
            <person name="Olson A.B."/>
            <person name="Cnockaert M."/>
            <person name="Eguchi H."/>
            <person name="Kuwahara T."/>
            <person name="Nakayama-Imaohji H."/>
            <person name="Boudewijins M."/>
            <person name="Van Hoecke F."/>
            <person name="Bernier A.-M."/>
            <person name="Vandamme P."/>
        </authorList>
    </citation>
    <scope>NUCLEOTIDE SEQUENCE [LARGE SCALE GENOMIC DNA]</scope>
    <source>
        <strain evidence="10 11">NML 130206</strain>
    </source>
</reference>
<dbReference type="Proteomes" id="UP000050488">
    <property type="component" value="Unassembled WGS sequence"/>
</dbReference>
<feature type="transmembrane region" description="Helical" evidence="7">
    <location>
        <begin position="311"/>
        <end position="335"/>
    </location>
</feature>
<name>A0A0Q0YEQ2_9CORY</name>
<feature type="domain" description="MacB-like periplasmic core" evidence="9">
    <location>
        <begin position="24"/>
        <end position="232"/>
    </location>
</feature>
<dbReference type="Pfam" id="PF02687">
    <property type="entry name" value="FtsX"/>
    <property type="match status" value="2"/>
</dbReference>
<evidence type="ECO:0000256" key="5">
    <source>
        <dbReference type="ARBA" id="ARBA00023136"/>
    </source>
</evidence>
<feature type="transmembrane region" description="Helical" evidence="7">
    <location>
        <begin position="445"/>
        <end position="468"/>
    </location>
</feature>
<feature type="transmembrane region" description="Helical" evidence="7">
    <location>
        <begin position="21"/>
        <end position="43"/>
    </location>
</feature>
<evidence type="ECO:0000256" key="2">
    <source>
        <dbReference type="ARBA" id="ARBA00022475"/>
    </source>
</evidence>
<evidence type="ECO:0000256" key="6">
    <source>
        <dbReference type="ARBA" id="ARBA00038076"/>
    </source>
</evidence>
<feature type="transmembrane region" description="Helical" evidence="7">
    <location>
        <begin position="769"/>
        <end position="793"/>
    </location>
</feature>
<feature type="transmembrane region" description="Helical" evidence="7">
    <location>
        <begin position="355"/>
        <end position="377"/>
    </location>
</feature>
<dbReference type="OrthoDB" id="9780560at2"/>
<feature type="transmembrane region" description="Helical" evidence="7">
    <location>
        <begin position="723"/>
        <end position="748"/>
    </location>
</feature>
<protein>
    <submittedName>
        <fullName evidence="10">ABC transporter permease YtrF</fullName>
    </submittedName>
</protein>
<dbReference type="PANTHER" id="PTHR30572">
    <property type="entry name" value="MEMBRANE COMPONENT OF TRANSPORTER-RELATED"/>
    <property type="match status" value="1"/>
</dbReference>
<comment type="subcellular location">
    <subcellularLocation>
        <location evidence="1">Cell membrane</location>
        <topology evidence="1">Multi-pass membrane protein</topology>
    </subcellularLocation>
</comment>
<dbReference type="PANTHER" id="PTHR30572:SF4">
    <property type="entry name" value="ABC TRANSPORTER PERMEASE YTRF"/>
    <property type="match status" value="1"/>
</dbReference>
<evidence type="ECO:0000259" key="8">
    <source>
        <dbReference type="Pfam" id="PF02687"/>
    </source>
</evidence>
<feature type="domain" description="MacB-like periplasmic core" evidence="9">
    <location>
        <begin position="489"/>
        <end position="669"/>
    </location>
</feature>
<keyword evidence="4 7" id="KW-1133">Transmembrane helix</keyword>
<keyword evidence="5 7" id="KW-0472">Membrane</keyword>
<feature type="domain" description="ABC3 transporter permease C-terminal" evidence="8">
    <location>
        <begin position="266"/>
        <end position="384"/>
    </location>
</feature>
<evidence type="ECO:0000256" key="7">
    <source>
        <dbReference type="SAM" id="Phobius"/>
    </source>
</evidence>
<evidence type="ECO:0000313" key="11">
    <source>
        <dbReference type="Proteomes" id="UP000050488"/>
    </source>
</evidence>
<evidence type="ECO:0000256" key="1">
    <source>
        <dbReference type="ARBA" id="ARBA00004651"/>
    </source>
</evidence>
<dbReference type="GO" id="GO:0005886">
    <property type="term" value="C:plasma membrane"/>
    <property type="evidence" value="ECO:0007669"/>
    <property type="project" value="UniProtKB-SubCell"/>
</dbReference>
<organism evidence="10 11">
    <name type="scientific">Corynebacterium lowii</name>
    <dbReference type="NCBI Taxonomy" id="1544413"/>
    <lineage>
        <taxon>Bacteria</taxon>
        <taxon>Bacillati</taxon>
        <taxon>Actinomycetota</taxon>
        <taxon>Actinomycetes</taxon>
        <taxon>Mycobacteriales</taxon>
        <taxon>Corynebacteriaceae</taxon>
        <taxon>Corynebacterium</taxon>
    </lineage>
</organism>
<dbReference type="InterPro" id="IPR025857">
    <property type="entry name" value="MacB_PCD"/>
</dbReference>
<dbReference type="AlphaFoldDB" id="A0A0Q0YEQ2"/>
<keyword evidence="2" id="KW-1003">Cell membrane</keyword>